<dbReference type="EMBL" id="LUKE01000003">
    <property type="protein sequence ID" value="KYG63733.1"/>
    <property type="molecule type" value="Genomic_DNA"/>
</dbReference>
<keyword evidence="7" id="KW-0418">Kinase</keyword>
<comment type="catalytic activity">
    <reaction evidence="1">
        <text>ATP + protein L-histidine = ADP + protein N-phospho-L-histidine.</text>
        <dbReference type="EC" id="2.7.13.3"/>
    </reaction>
</comment>
<dbReference type="Gene3D" id="3.40.50.2300">
    <property type="match status" value="1"/>
</dbReference>
<gene>
    <name evidence="16" type="ORF">AZI86_12985</name>
</gene>
<evidence type="ECO:0000256" key="6">
    <source>
        <dbReference type="ARBA" id="ARBA00022692"/>
    </source>
</evidence>
<keyword evidence="4 11" id="KW-0597">Phosphoprotein</keyword>
<accession>A0A150WJC9</accession>
<feature type="domain" description="Histidine kinase" evidence="13">
    <location>
        <begin position="549"/>
        <end position="772"/>
    </location>
</feature>
<comment type="caution">
    <text evidence="16">The sequence shown here is derived from an EMBL/GenBank/DDBJ whole genome shotgun (WGS) entry which is preliminary data.</text>
</comment>
<dbReference type="Pfam" id="PF03924">
    <property type="entry name" value="CHASE"/>
    <property type="match status" value="1"/>
</dbReference>
<evidence type="ECO:0000256" key="3">
    <source>
        <dbReference type="ARBA" id="ARBA00012438"/>
    </source>
</evidence>
<proteinExistence type="predicted"/>
<dbReference type="PANTHER" id="PTHR45339:SF1">
    <property type="entry name" value="HYBRID SIGNAL TRANSDUCTION HISTIDINE KINASE J"/>
    <property type="match status" value="1"/>
</dbReference>
<dbReference type="AlphaFoldDB" id="A0A150WJC9"/>
<dbReference type="FunFam" id="1.10.287.130:FF:000001">
    <property type="entry name" value="Two-component sensor histidine kinase"/>
    <property type="match status" value="1"/>
</dbReference>
<evidence type="ECO:0000259" key="13">
    <source>
        <dbReference type="PROSITE" id="PS50109"/>
    </source>
</evidence>
<evidence type="ECO:0000259" key="15">
    <source>
        <dbReference type="PROSITE" id="PS50839"/>
    </source>
</evidence>
<dbReference type="InterPro" id="IPR003661">
    <property type="entry name" value="HisK_dim/P_dom"/>
</dbReference>
<dbReference type="SUPFAM" id="SSF47384">
    <property type="entry name" value="Homodimeric domain of signal transducing histidine kinase"/>
    <property type="match status" value="1"/>
</dbReference>
<dbReference type="Gene3D" id="3.30.450.350">
    <property type="entry name" value="CHASE domain"/>
    <property type="match status" value="1"/>
</dbReference>
<dbReference type="InterPro" id="IPR005467">
    <property type="entry name" value="His_kinase_dom"/>
</dbReference>
<dbReference type="InterPro" id="IPR042240">
    <property type="entry name" value="CHASE_sf"/>
</dbReference>
<evidence type="ECO:0000313" key="16">
    <source>
        <dbReference type="EMBL" id="KYG63733.1"/>
    </source>
</evidence>
<dbReference type="InterPro" id="IPR001789">
    <property type="entry name" value="Sig_transdc_resp-reg_receiver"/>
</dbReference>
<evidence type="ECO:0000256" key="8">
    <source>
        <dbReference type="ARBA" id="ARBA00022989"/>
    </source>
</evidence>
<dbReference type="InterPro" id="IPR036890">
    <property type="entry name" value="HATPase_C_sf"/>
</dbReference>
<feature type="transmembrane region" description="Helical" evidence="12">
    <location>
        <begin position="323"/>
        <end position="344"/>
    </location>
</feature>
<dbReference type="Gene3D" id="3.30.565.10">
    <property type="entry name" value="Histidine kinase-like ATPase, C-terminal domain"/>
    <property type="match status" value="1"/>
</dbReference>
<dbReference type="SUPFAM" id="SSF55874">
    <property type="entry name" value="ATPase domain of HSP90 chaperone/DNA topoisomerase II/histidine kinase"/>
    <property type="match status" value="1"/>
</dbReference>
<evidence type="ECO:0000256" key="9">
    <source>
        <dbReference type="ARBA" id="ARBA00023012"/>
    </source>
</evidence>
<keyword evidence="9" id="KW-0902">Two-component regulatory system</keyword>
<evidence type="ECO:0000256" key="2">
    <source>
        <dbReference type="ARBA" id="ARBA00004370"/>
    </source>
</evidence>
<evidence type="ECO:0000259" key="14">
    <source>
        <dbReference type="PROSITE" id="PS50110"/>
    </source>
</evidence>
<comment type="subcellular location">
    <subcellularLocation>
        <location evidence="2">Membrane</location>
    </subcellularLocation>
</comment>
<protein>
    <recommendedName>
        <fullName evidence="3">histidine kinase</fullName>
        <ecNumber evidence="3">2.7.13.3</ecNumber>
    </recommendedName>
</protein>
<organism evidence="16 17">
    <name type="scientific">Bdellovibrio bacteriovorus</name>
    <dbReference type="NCBI Taxonomy" id="959"/>
    <lineage>
        <taxon>Bacteria</taxon>
        <taxon>Pseudomonadati</taxon>
        <taxon>Bdellovibrionota</taxon>
        <taxon>Bdellovibrionia</taxon>
        <taxon>Bdellovibrionales</taxon>
        <taxon>Pseudobdellovibrionaceae</taxon>
        <taxon>Bdellovibrio</taxon>
    </lineage>
</organism>
<keyword evidence="17" id="KW-1185">Reference proteome</keyword>
<keyword evidence="10 12" id="KW-0472">Membrane</keyword>
<dbReference type="EC" id="2.7.13.3" evidence="3"/>
<dbReference type="PROSITE" id="PS50839">
    <property type="entry name" value="CHASE"/>
    <property type="match status" value="1"/>
</dbReference>
<evidence type="ECO:0000256" key="11">
    <source>
        <dbReference type="PROSITE-ProRule" id="PRU00169"/>
    </source>
</evidence>
<keyword evidence="6 12" id="KW-0812">Transmembrane</keyword>
<dbReference type="CDD" id="cd00082">
    <property type="entry name" value="HisKA"/>
    <property type="match status" value="1"/>
</dbReference>
<dbReference type="Proteomes" id="UP000075320">
    <property type="component" value="Unassembled WGS sequence"/>
</dbReference>
<reference evidence="16 17" key="1">
    <citation type="submission" date="2016-03" db="EMBL/GenBank/DDBJ databases">
        <authorList>
            <person name="Ploux O."/>
        </authorList>
    </citation>
    <scope>NUCLEOTIDE SEQUENCE [LARGE SCALE GENOMIC DNA]</scope>
    <source>
        <strain evidence="16 17">R0</strain>
    </source>
</reference>
<dbReference type="InterPro" id="IPR003594">
    <property type="entry name" value="HATPase_dom"/>
</dbReference>
<sequence>MPKLRYPRLQRLRQFFVLSHEWNVFIILLIIIAISLTSWWTVKVHLEKEWKARLAAESGKVMARIEREFEGYSQSLSDARAFIQTGGMPTPKQFQRYIESSELFRRFPGLQGIAFTEKMDRASIPVFEKRMRSYGYPDFNYWPQGDQALYTSISLIQPEDWRNKKALGYDMYSEPIRREAMDKALKTGRPSMTDPITLVQDTTEVTPQIGLLVYLPVLKDNPDAKDPRESLLGFSYSIVNITKFFNGTLGVPQFYNEKVNYRLEAFDRRLDRYVPLYERFSGEVQGAMTPGEVKMVQEVPVFDKTWRITFVPLPHFFNWYERYIPILFAFVTLVMLSVIFLALWSTQQFLKFSEKHKDSLAQISKNKSDEILLIRRLNAVIADLSSAIDAQPLFEKFRAHLHEVFEVSDCVVYVREDRGPYEKRFEGELSVFPDTLDLPWEFDQFLAEKVFDTRSKAEGLPKLFSWFSPEVRRILESAPYYVGRSVMHESGKSTSVLILMKGTQNLVAGTIMEYALVSMIGQFAMSYDKAILLRRAEDANVMKSSFLANMSHEIRTPLGVIVGYSEILAEDDLEKQEKQQIVKSVKRNGKELARLIDDILDISKVEAGKLHFEMAQVNLENLVQEIKSIMEVRATDRKIQFNVAKLSNVPNYIITDDIRLKQILVNVVGNAVKFTEKGGVKLLYKTSLDEHGHEVIEFQIQDSGIGISERHRQNLFKAFSQGDVSTTRKYGGTGLGLALSKRLAELLGGDLYLLESSVGKGSTFSLRIPFKQASTSLPLPRQDVNAAKVAHAFEESSLRPIDWQSLDLHHLLKGVRILLVEDSEDNQEIFQHFLNNAGAEVRVAEDGEKGVAETFAWDPDLVLMDIQIPKKDGKQATREIRRRGFTKPVIALTAHALTEEIESCLDAGCNGQITKPVSGELLVQEVYFYLNHRG</sequence>
<dbReference type="InterPro" id="IPR006189">
    <property type="entry name" value="CHASE_dom"/>
</dbReference>
<dbReference type="PRINTS" id="PR00344">
    <property type="entry name" value="BCTRLSENSOR"/>
</dbReference>
<dbReference type="SMART" id="SM00388">
    <property type="entry name" value="HisKA"/>
    <property type="match status" value="1"/>
</dbReference>
<dbReference type="Pfam" id="PF00072">
    <property type="entry name" value="Response_reg"/>
    <property type="match status" value="1"/>
</dbReference>
<dbReference type="InterPro" id="IPR036097">
    <property type="entry name" value="HisK_dim/P_sf"/>
</dbReference>
<dbReference type="PROSITE" id="PS50110">
    <property type="entry name" value="RESPONSE_REGULATORY"/>
    <property type="match status" value="1"/>
</dbReference>
<dbReference type="InterPro" id="IPR004358">
    <property type="entry name" value="Sig_transdc_His_kin-like_C"/>
</dbReference>
<evidence type="ECO:0000256" key="12">
    <source>
        <dbReference type="SAM" id="Phobius"/>
    </source>
</evidence>
<dbReference type="CDD" id="cd16922">
    <property type="entry name" value="HATPase_EvgS-ArcB-TorS-like"/>
    <property type="match status" value="1"/>
</dbReference>
<dbReference type="Pfam" id="PF02518">
    <property type="entry name" value="HATPase_c"/>
    <property type="match status" value="1"/>
</dbReference>
<dbReference type="PROSITE" id="PS50109">
    <property type="entry name" value="HIS_KIN"/>
    <property type="match status" value="1"/>
</dbReference>
<evidence type="ECO:0000313" key="17">
    <source>
        <dbReference type="Proteomes" id="UP000075320"/>
    </source>
</evidence>
<evidence type="ECO:0000256" key="1">
    <source>
        <dbReference type="ARBA" id="ARBA00000085"/>
    </source>
</evidence>
<dbReference type="PANTHER" id="PTHR45339">
    <property type="entry name" value="HYBRID SIGNAL TRANSDUCTION HISTIDINE KINASE J"/>
    <property type="match status" value="1"/>
</dbReference>
<dbReference type="GO" id="GO:0000155">
    <property type="term" value="F:phosphorelay sensor kinase activity"/>
    <property type="evidence" value="ECO:0007669"/>
    <property type="project" value="InterPro"/>
</dbReference>
<dbReference type="CDD" id="cd17546">
    <property type="entry name" value="REC_hyHK_CKI1_RcsC-like"/>
    <property type="match status" value="1"/>
</dbReference>
<evidence type="ECO:0000256" key="4">
    <source>
        <dbReference type="ARBA" id="ARBA00022553"/>
    </source>
</evidence>
<evidence type="ECO:0000256" key="7">
    <source>
        <dbReference type="ARBA" id="ARBA00022777"/>
    </source>
</evidence>
<keyword evidence="5" id="KW-0808">Transferase</keyword>
<dbReference type="GO" id="GO:0016020">
    <property type="term" value="C:membrane"/>
    <property type="evidence" value="ECO:0007669"/>
    <property type="project" value="UniProtKB-SubCell"/>
</dbReference>
<evidence type="ECO:0000256" key="10">
    <source>
        <dbReference type="ARBA" id="ARBA00023136"/>
    </source>
</evidence>
<evidence type="ECO:0000256" key="5">
    <source>
        <dbReference type="ARBA" id="ARBA00022679"/>
    </source>
</evidence>
<dbReference type="InterPro" id="IPR011006">
    <property type="entry name" value="CheY-like_superfamily"/>
</dbReference>
<dbReference type="RefSeq" id="WP_061835627.1">
    <property type="nucleotide sequence ID" value="NZ_LUKE01000003.1"/>
</dbReference>
<dbReference type="FunFam" id="3.30.565.10:FF:000010">
    <property type="entry name" value="Sensor histidine kinase RcsC"/>
    <property type="match status" value="1"/>
</dbReference>
<dbReference type="Pfam" id="PF00512">
    <property type="entry name" value="HisKA"/>
    <property type="match status" value="1"/>
</dbReference>
<dbReference type="Gene3D" id="1.10.287.130">
    <property type="match status" value="1"/>
</dbReference>
<dbReference type="SMART" id="SM00387">
    <property type="entry name" value="HATPase_c"/>
    <property type="match status" value="1"/>
</dbReference>
<dbReference type="SMART" id="SM01079">
    <property type="entry name" value="CHASE"/>
    <property type="match status" value="1"/>
</dbReference>
<feature type="modified residue" description="4-aspartylphosphate" evidence="11">
    <location>
        <position position="865"/>
    </location>
</feature>
<feature type="domain" description="CHASE" evidence="15">
    <location>
        <begin position="94"/>
        <end position="309"/>
    </location>
</feature>
<dbReference type="SUPFAM" id="SSF52172">
    <property type="entry name" value="CheY-like"/>
    <property type="match status" value="1"/>
</dbReference>
<keyword evidence="8 12" id="KW-1133">Transmembrane helix</keyword>
<dbReference type="SMART" id="SM00448">
    <property type="entry name" value="REC"/>
    <property type="match status" value="1"/>
</dbReference>
<name>A0A150WJC9_BDEBC</name>
<dbReference type="OrthoDB" id="5287127at2"/>
<feature type="domain" description="Response regulatory" evidence="14">
    <location>
        <begin position="816"/>
        <end position="930"/>
    </location>
</feature>
<feature type="transmembrane region" description="Helical" evidence="12">
    <location>
        <begin position="22"/>
        <end position="42"/>
    </location>
</feature>